<name>A0A1H4QY10_9ACTN</name>
<gene>
    <name evidence="1" type="ORF">SAMN04489844_1941</name>
</gene>
<dbReference type="OrthoDB" id="8635217at2"/>
<organism evidence="1 2">
    <name type="scientific">Nocardioides exalbidus</name>
    <dbReference type="NCBI Taxonomy" id="402596"/>
    <lineage>
        <taxon>Bacteria</taxon>
        <taxon>Bacillati</taxon>
        <taxon>Actinomycetota</taxon>
        <taxon>Actinomycetes</taxon>
        <taxon>Propionibacteriales</taxon>
        <taxon>Nocardioidaceae</taxon>
        <taxon>Nocardioides</taxon>
    </lineage>
</organism>
<proteinExistence type="predicted"/>
<protein>
    <submittedName>
        <fullName evidence="1">SnoaL-like domain-containing protein</fullName>
    </submittedName>
</protein>
<dbReference type="SUPFAM" id="SSF54427">
    <property type="entry name" value="NTF2-like"/>
    <property type="match status" value="1"/>
</dbReference>
<dbReference type="EMBL" id="FNRT01000002">
    <property type="protein sequence ID" value="SEC24361.1"/>
    <property type="molecule type" value="Genomic_DNA"/>
</dbReference>
<dbReference type="Gene3D" id="3.10.450.50">
    <property type="match status" value="1"/>
</dbReference>
<dbReference type="InterPro" id="IPR032710">
    <property type="entry name" value="NTF2-like_dom_sf"/>
</dbReference>
<evidence type="ECO:0000313" key="1">
    <source>
        <dbReference type="EMBL" id="SEC24361.1"/>
    </source>
</evidence>
<dbReference type="AlphaFoldDB" id="A0A1H4QY10"/>
<sequence length="139" mass="15352">MTSTGTDPTVDPTVVVDTYLQLCEDRELDAASRFLAPGVRMQFPTGVEHAALADMVATPKPYAWVRKHRDRFLTGEQEGGDVHVVSLGRLYGERLDGTPFDDVRYVDVFVLRDGLITEQIVWNDLCEAGIGLEPSSARA</sequence>
<evidence type="ECO:0000313" key="2">
    <source>
        <dbReference type="Proteomes" id="UP000198742"/>
    </source>
</evidence>
<dbReference type="STRING" id="402596.SAMN04489844_1941"/>
<dbReference type="RefSeq" id="WP_090968919.1">
    <property type="nucleotide sequence ID" value="NZ_FNRT01000002.1"/>
</dbReference>
<accession>A0A1H4QY10</accession>
<reference evidence="2" key="1">
    <citation type="submission" date="2016-10" db="EMBL/GenBank/DDBJ databases">
        <authorList>
            <person name="Varghese N."/>
            <person name="Submissions S."/>
        </authorList>
    </citation>
    <scope>NUCLEOTIDE SEQUENCE [LARGE SCALE GENOMIC DNA]</scope>
    <source>
        <strain evidence="2">DSM 22017</strain>
    </source>
</reference>
<dbReference type="Proteomes" id="UP000198742">
    <property type="component" value="Unassembled WGS sequence"/>
</dbReference>
<keyword evidence="2" id="KW-1185">Reference proteome</keyword>